<keyword evidence="3" id="KW-0479">Metal-binding</keyword>
<evidence type="ECO:0000313" key="14">
    <source>
        <dbReference type="WBParaSite" id="TREG1_20230.1"/>
    </source>
</evidence>
<dbReference type="GO" id="GO:0006357">
    <property type="term" value="P:regulation of transcription by RNA polymerase II"/>
    <property type="evidence" value="ECO:0007669"/>
    <property type="project" value="TreeGrafter"/>
</dbReference>
<dbReference type="WBParaSite" id="TREG1_20230.1">
    <property type="protein sequence ID" value="TREG1_20230.1"/>
    <property type="gene ID" value="TREG1_20230"/>
</dbReference>
<keyword evidence="13" id="KW-1185">Reference proteome</keyword>
<feature type="domain" description="C2H2-type" evidence="12">
    <location>
        <begin position="418"/>
        <end position="445"/>
    </location>
</feature>
<dbReference type="SUPFAM" id="SSF57667">
    <property type="entry name" value="beta-beta-alpha zinc fingers"/>
    <property type="match status" value="1"/>
</dbReference>
<dbReference type="PANTHER" id="PTHR45993">
    <property type="entry name" value="B-CELL LYMPHOMA/LEUKEMIA 11"/>
    <property type="match status" value="1"/>
</dbReference>
<dbReference type="InterPro" id="IPR036236">
    <property type="entry name" value="Znf_C2H2_sf"/>
</dbReference>
<organism evidence="13 14">
    <name type="scientific">Trichobilharzia regenti</name>
    <name type="common">Nasal bird schistosome</name>
    <dbReference type="NCBI Taxonomy" id="157069"/>
    <lineage>
        <taxon>Eukaryota</taxon>
        <taxon>Metazoa</taxon>
        <taxon>Spiralia</taxon>
        <taxon>Lophotrochozoa</taxon>
        <taxon>Platyhelminthes</taxon>
        <taxon>Trematoda</taxon>
        <taxon>Digenea</taxon>
        <taxon>Strigeidida</taxon>
        <taxon>Schistosomatoidea</taxon>
        <taxon>Schistosomatidae</taxon>
        <taxon>Trichobilharzia</taxon>
    </lineage>
</organism>
<keyword evidence="8" id="KW-0805">Transcription regulation</keyword>
<evidence type="ECO:0000256" key="9">
    <source>
        <dbReference type="ARBA" id="ARBA00023163"/>
    </source>
</evidence>
<dbReference type="SMART" id="SM00355">
    <property type="entry name" value="ZnF_C2H2"/>
    <property type="match status" value="4"/>
</dbReference>
<accession>A0AA85JHU8</accession>
<evidence type="ECO:0000256" key="4">
    <source>
        <dbReference type="ARBA" id="ARBA00022737"/>
    </source>
</evidence>
<evidence type="ECO:0000313" key="13">
    <source>
        <dbReference type="Proteomes" id="UP000050795"/>
    </source>
</evidence>
<dbReference type="Pfam" id="PF23611">
    <property type="entry name" value="zf-C2H2_16"/>
    <property type="match status" value="1"/>
</dbReference>
<reference evidence="14" key="2">
    <citation type="submission" date="2023-11" db="UniProtKB">
        <authorList>
            <consortium name="WormBaseParasite"/>
        </authorList>
    </citation>
    <scope>IDENTIFICATION</scope>
</reference>
<dbReference type="GO" id="GO:0008270">
    <property type="term" value="F:zinc ion binding"/>
    <property type="evidence" value="ECO:0007669"/>
    <property type="project" value="UniProtKB-KW"/>
</dbReference>
<dbReference type="Gene3D" id="3.30.160.60">
    <property type="entry name" value="Classic Zinc Finger"/>
    <property type="match status" value="2"/>
</dbReference>
<evidence type="ECO:0000256" key="6">
    <source>
        <dbReference type="ARBA" id="ARBA00022833"/>
    </source>
</evidence>
<dbReference type="Pfam" id="PF00096">
    <property type="entry name" value="zf-C2H2"/>
    <property type="match status" value="1"/>
</dbReference>
<dbReference type="PROSITE" id="PS00028">
    <property type="entry name" value="ZINC_FINGER_C2H2_1"/>
    <property type="match status" value="2"/>
</dbReference>
<keyword evidence="7" id="KW-0832">Ubl conjugation</keyword>
<feature type="domain" description="C2H2-type" evidence="12">
    <location>
        <begin position="446"/>
        <end position="473"/>
    </location>
</feature>
<keyword evidence="5 11" id="KW-0863">Zinc-finger</keyword>
<dbReference type="Proteomes" id="UP000050795">
    <property type="component" value="Unassembled WGS sequence"/>
</dbReference>
<evidence type="ECO:0000256" key="2">
    <source>
        <dbReference type="ARBA" id="ARBA00022499"/>
    </source>
</evidence>
<name>A0AA85JHU8_TRIRE</name>
<dbReference type="AlphaFoldDB" id="A0AA85JHU8"/>
<keyword evidence="4" id="KW-0677">Repeat</keyword>
<sequence length="529" mass="60740">MNNKSFLGGNKNRFNTSIKNPVSPMDNLLHHFKEVNPIYRSERLYHNHTEPWIPNLCMVNTVASSSQLPSLYSTSVELPVNDSNWHSVLNSKNYISKVPQIVKENTTSNESISLGNVNSDVFHRFGQPIDLTMNHQESHPKLGDSMSFGEVYPQSRSTNEVCTDETSFNDWSQSSSLTLPCLLCKTVENSPHQLLKHLEQMHNINPNQFKTSPSQNFRDVEVNKQVGQSFIQLSNDTMNKSRLSQYDSCSYHSLPSLYTHSINFTSYNMHLFTYMYKLISAYKERDASEQVITPSQPLHYINMGGSEDFENVIGGKYNQGSTVYDNINSYLLDNYGNTMMIRQAKSFAEIISGRSLLVPCLNRSAEEFTVENKLIDEAKIVKHPILRQCLLDSNNATHHSENNALSPPPKLVISRRRDMCEFCGKIFRNISNLTVHRRTHTGERPYHCNLCPYACAQSSKLKRHMKIHTKQQQHQNCKSNSSSYMKSLNERRFSCVYCGRRFKFLDMYESHSVWCRLGASKTEITNHLI</sequence>
<protein>
    <recommendedName>
        <fullName evidence="12">C2H2-type domain-containing protein</fullName>
    </recommendedName>
</protein>
<evidence type="ECO:0000256" key="3">
    <source>
        <dbReference type="ARBA" id="ARBA00022723"/>
    </source>
</evidence>
<keyword evidence="2" id="KW-1017">Isopeptide bond</keyword>
<evidence type="ECO:0000259" key="12">
    <source>
        <dbReference type="PROSITE" id="PS50157"/>
    </source>
</evidence>
<comment type="subcellular location">
    <subcellularLocation>
        <location evidence="1">Nucleus</location>
    </subcellularLocation>
</comment>
<keyword evidence="6" id="KW-0862">Zinc</keyword>
<proteinExistence type="predicted"/>
<dbReference type="FunFam" id="3.30.160.60:FF:000046">
    <property type="entry name" value="Putative B-cell lymphoma/leukemia 11A"/>
    <property type="match status" value="1"/>
</dbReference>
<keyword evidence="10" id="KW-0539">Nucleus</keyword>
<dbReference type="PROSITE" id="PS50157">
    <property type="entry name" value="ZINC_FINGER_C2H2_2"/>
    <property type="match status" value="2"/>
</dbReference>
<evidence type="ECO:0000256" key="1">
    <source>
        <dbReference type="ARBA" id="ARBA00004123"/>
    </source>
</evidence>
<evidence type="ECO:0000256" key="8">
    <source>
        <dbReference type="ARBA" id="ARBA00023015"/>
    </source>
</evidence>
<keyword evidence="9" id="KW-0804">Transcription</keyword>
<dbReference type="InterPro" id="IPR013087">
    <property type="entry name" value="Znf_C2H2_type"/>
</dbReference>
<dbReference type="GO" id="GO:0005634">
    <property type="term" value="C:nucleus"/>
    <property type="evidence" value="ECO:0007669"/>
    <property type="project" value="UniProtKB-SubCell"/>
</dbReference>
<dbReference type="GO" id="GO:0000978">
    <property type="term" value="F:RNA polymerase II cis-regulatory region sequence-specific DNA binding"/>
    <property type="evidence" value="ECO:0007669"/>
    <property type="project" value="TreeGrafter"/>
</dbReference>
<dbReference type="GO" id="GO:0003700">
    <property type="term" value="F:DNA-binding transcription factor activity"/>
    <property type="evidence" value="ECO:0007669"/>
    <property type="project" value="TreeGrafter"/>
</dbReference>
<evidence type="ECO:0000256" key="11">
    <source>
        <dbReference type="PROSITE-ProRule" id="PRU00042"/>
    </source>
</evidence>
<evidence type="ECO:0000256" key="10">
    <source>
        <dbReference type="ARBA" id="ARBA00023242"/>
    </source>
</evidence>
<dbReference type="InterPro" id="IPR056438">
    <property type="entry name" value="Znf-C2H2_CTCF"/>
</dbReference>
<evidence type="ECO:0000256" key="7">
    <source>
        <dbReference type="ARBA" id="ARBA00022843"/>
    </source>
</evidence>
<reference evidence="13" key="1">
    <citation type="submission" date="2022-06" db="EMBL/GenBank/DDBJ databases">
        <authorList>
            <person name="Berger JAMES D."/>
            <person name="Berger JAMES D."/>
        </authorList>
    </citation>
    <scope>NUCLEOTIDE SEQUENCE [LARGE SCALE GENOMIC DNA]</scope>
</reference>
<evidence type="ECO:0000256" key="5">
    <source>
        <dbReference type="ARBA" id="ARBA00022771"/>
    </source>
</evidence>
<dbReference type="PANTHER" id="PTHR45993:SF6">
    <property type="entry name" value="C2H2-TYPE DOMAIN-CONTAINING PROTEIN"/>
    <property type="match status" value="1"/>
</dbReference>
<dbReference type="InterPro" id="IPR051497">
    <property type="entry name" value="Dev/Hematopoietic_TF"/>
</dbReference>
<dbReference type="FunFam" id="3.30.160.60:FF:000055">
    <property type="entry name" value="B-cell lymphoma/leukemia 11A isoform X1"/>
    <property type="match status" value="1"/>
</dbReference>